<reference evidence="1" key="1">
    <citation type="submission" date="2023-02" db="EMBL/GenBank/DDBJ databases">
        <title>Complete genome sequence of Lactobacillus curvatus CACC879 isolated from Pig feces.</title>
        <authorList>
            <person name="Park S."/>
            <person name="Park M.A."/>
            <person name="Kim D.-H."/>
            <person name="Kim Y."/>
        </authorList>
    </citation>
    <scope>NUCLEOTIDE SEQUENCE</scope>
    <source>
        <strain evidence="1">CACC879</strain>
    </source>
</reference>
<dbReference type="EMBL" id="CP117683">
    <property type="protein sequence ID" value="WDC92004.1"/>
    <property type="molecule type" value="Genomic_DNA"/>
</dbReference>
<dbReference type="RefSeq" id="WP_136904296.1">
    <property type="nucleotide sequence ID" value="NZ_CABIVZ010000076.1"/>
</dbReference>
<name>A0AAJ5UQB9_LATCU</name>
<gene>
    <name evidence="1" type="ORF">PSR33_00240</name>
</gene>
<accession>A0AAJ5UQB9</accession>
<organism evidence="1 2">
    <name type="scientific">Latilactobacillus curvatus</name>
    <name type="common">Lactobacillus curvatus</name>
    <dbReference type="NCBI Taxonomy" id="28038"/>
    <lineage>
        <taxon>Bacteria</taxon>
        <taxon>Bacillati</taxon>
        <taxon>Bacillota</taxon>
        <taxon>Bacilli</taxon>
        <taxon>Lactobacillales</taxon>
        <taxon>Lactobacillaceae</taxon>
        <taxon>Latilactobacillus</taxon>
    </lineage>
</organism>
<dbReference type="Proteomes" id="UP001215533">
    <property type="component" value="Chromosome"/>
</dbReference>
<sequence length="109" mass="12902">MLNKVTTENSTFIYDTDTVIPWHSHIRRCTFIRLKCYKVITEKGASYQYPDFMFLNQNMCNDDQIISEQEANSIGKDIFNLIQTNQKLGKDNQKLLRETYLEILDNKDK</sequence>
<evidence type="ECO:0000313" key="1">
    <source>
        <dbReference type="EMBL" id="WDC92004.1"/>
    </source>
</evidence>
<protein>
    <submittedName>
        <fullName evidence="1">Uncharacterized protein</fullName>
    </submittedName>
</protein>
<dbReference type="AlphaFoldDB" id="A0AAJ5UQB9"/>
<proteinExistence type="predicted"/>
<evidence type="ECO:0000313" key="2">
    <source>
        <dbReference type="Proteomes" id="UP001215533"/>
    </source>
</evidence>